<keyword evidence="2" id="KW-0238">DNA-binding</keyword>
<dbReference type="PROSITE" id="PS50943">
    <property type="entry name" value="HTH_CROC1"/>
    <property type="match status" value="1"/>
</dbReference>
<reference evidence="5 6" key="1">
    <citation type="submission" date="2019-08" db="EMBL/GenBank/DDBJ databases">
        <title>Hyperibacter terrae gen. nov., sp. nov. and Hyperibacter viscosus sp. nov., two new members in the family Rhodospirillaceae isolated from the rhizosphere of Hypericum perforatum.</title>
        <authorList>
            <person name="Noviana Z."/>
        </authorList>
    </citation>
    <scope>NUCLEOTIDE SEQUENCE [LARGE SCALE GENOMIC DNA]</scope>
    <source>
        <strain evidence="5 6">R5913</strain>
    </source>
</reference>
<evidence type="ECO:0000259" key="4">
    <source>
        <dbReference type="PROSITE" id="PS50943"/>
    </source>
</evidence>
<dbReference type="KEGG" id="htq:FRZ44_38330"/>
<evidence type="ECO:0000256" key="3">
    <source>
        <dbReference type="ARBA" id="ARBA00023163"/>
    </source>
</evidence>
<sequence>MSKFATRLKALRVEFGLSQKRLAEILGVKQPSITQAEKGKSLEPRFVIDAARHFGVRPEWLRGDDDGPREAEAPTASVSSIAVIGHVQAGEWRAAYVWDRDQWYPIAIPPDRRYPRVERLALEVRGDSMNKLYPPGSILVAVRYADIGKRPAAGERVICLRHNVTDQVEATVKELELEKGVLSLVARTTNPRRYPPIRIDGGKTAPLTLQESGDEIEIFARVTGAYCIE</sequence>
<dbReference type="InterPro" id="IPR015927">
    <property type="entry name" value="Peptidase_S24_S26A/B/C"/>
</dbReference>
<dbReference type="Gene3D" id="1.10.260.40">
    <property type="entry name" value="lambda repressor-like DNA-binding domains"/>
    <property type="match status" value="1"/>
</dbReference>
<keyword evidence="6" id="KW-1185">Reference proteome</keyword>
<evidence type="ECO:0000256" key="2">
    <source>
        <dbReference type="ARBA" id="ARBA00023125"/>
    </source>
</evidence>
<dbReference type="InterPro" id="IPR001387">
    <property type="entry name" value="Cro/C1-type_HTH"/>
</dbReference>
<evidence type="ECO:0000256" key="1">
    <source>
        <dbReference type="ARBA" id="ARBA00023015"/>
    </source>
</evidence>
<accession>A0A5J6MUL4</accession>
<name>A0A5J6MUL4_9PROT</name>
<dbReference type="Pfam" id="PF00717">
    <property type="entry name" value="Peptidase_S24"/>
    <property type="match status" value="1"/>
</dbReference>
<dbReference type="InterPro" id="IPR036286">
    <property type="entry name" value="LexA/Signal_pep-like_sf"/>
</dbReference>
<dbReference type="InterPro" id="IPR039418">
    <property type="entry name" value="LexA-like"/>
</dbReference>
<gene>
    <name evidence="5" type="ORF">FRZ44_38330</name>
</gene>
<feature type="domain" description="HTH cro/C1-type" evidence="4">
    <location>
        <begin position="8"/>
        <end position="61"/>
    </location>
</feature>
<keyword evidence="1" id="KW-0805">Transcription regulation</keyword>
<protein>
    <recommendedName>
        <fullName evidence="4">HTH cro/C1-type domain-containing protein</fullName>
    </recommendedName>
</protein>
<proteinExistence type="predicted"/>
<dbReference type="OrthoDB" id="7475093at2"/>
<dbReference type="Proteomes" id="UP000326202">
    <property type="component" value="Chromosome"/>
</dbReference>
<dbReference type="PANTHER" id="PTHR40661:SF3">
    <property type="entry name" value="FELS-1 PROPHAGE TRANSCRIPTIONAL REGULATOR"/>
    <property type="match status" value="1"/>
</dbReference>
<dbReference type="PANTHER" id="PTHR40661">
    <property type="match status" value="1"/>
</dbReference>
<evidence type="ECO:0000313" key="6">
    <source>
        <dbReference type="Proteomes" id="UP000326202"/>
    </source>
</evidence>
<dbReference type="Pfam" id="PF01381">
    <property type="entry name" value="HTH_3"/>
    <property type="match status" value="1"/>
</dbReference>
<dbReference type="SUPFAM" id="SSF51306">
    <property type="entry name" value="LexA/Signal peptidase"/>
    <property type="match status" value="1"/>
</dbReference>
<evidence type="ECO:0000313" key="5">
    <source>
        <dbReference type="EMBL" id="QEX18526.1"/>
    </source>
</evidence>
<dbReference type="InterPro" id="IPR010982">
    <property type="entry name" value="Lambda_DNA-bd_dom_sf"/>
</dbReference>
<organism evidence="5 6">
    <name type="scientific">Hypericibacter terrae</name>
    <dbReference type="NCBI Taxonomy" id="2602015"/>
    <lineage>
        <taxon>Bacteria</taxon>
        <taxon>Pseudomonadati</taxon>
        <taxon>Pseudomonadota</taxon>
        <taxon>Alphaproteobacteria</taxon>
        <taxon>Rhodospirillales</taxon>
        <taxon>Dongiaceae</taxon>
        <taxon>Hypericibacter</taxon>
    </lineage>
</organism>
<dbReference type="CDD" id="cd00093">
    <property type="entry name" value="HTH_XRE"/>
    <property type="match status" value="1"/>
</dbReference>
<dbReference type="AlphaFoldDB" id="A0A5J6MUL4"/>
<dbReference type="RefSeq" id="WP_151178676.1">
    <property type="nucleotide sequence ID" value="NZ_CP042906.1"/>
</dbReference>
<dbReference type="GO" id="GO:0003677">
    <property type="term" value="F:DNA binding"/>
    <property type="evidence" value="ECO:0007669"/>
    <property type="project" value="UniProtKB-KW"/>
</dbReference>
<keyword evidence="3" id="KW-0804">Transcription</keyword>
<dbReference type="SUPFAM" id="SSF47413">
    <property type="entry name" value="lambda repressor-like DNA-binding domains"/>
    <property type="match status" value="1"/>
</dbReference>
<dbReference type="SMART" id="SM00530">
    <property type="entry name" value="HTH_XRE"/>
    <property type="match status" value="1"/>
</dbReference>
<dbReference type="CDD" id="cd06529">
    <property type="entry name" value="S24_LexA-like"/>
    <property type="match status" value="1"/>
</dbReference>
<dbReference type="Gene3D" id="2.10.109.10">
    <property type="entry name" value="Umud Fragment, subunit A"/>
    <property type="match status" value="1"/>
</dbReference>
<dbReference type="EMBL" id="CP042906">
    <property type="protein sequence ID" value="QEX18526.1"/>
    <property type="molecule type" value="Genomic_DNA"/>
</dbReference>